<feature type="non-terminal residue" evidence="2">
    <location>
        <position position="1"/>
    </location>
</feature>
<dbReference type="SUPFAM" id="SSF51726">
    <property type="entry name" value="UROD/MetE-like"/>
    <property type="match status" value="1"/>
</dbReference>
<gene>
    <name evidence="2" type="ORF">IAA53_09940</name>
</gene>
<keyword evidence="2" id="KW-0808">Transferase</keyword>
<evidence type="ECO:0000313" key="3">
    <source>
        <dbReference type="Proteomes" id="UP000824239"/>
    </source>
</evidence>
<dbReference type="InterPro" id="IPR052024">
    <property type="entry name" value="Methanogen_methyltrans"/>
</dbReference>
<reference evidence="2" key="2">
    <citation type="journal article" date="2021" name="PeerJ">
        <title>Extensive microbial diversity within the chicken gut microbiome revealed by metagenomics and culture.</title>
        <authorList>
            <person name="Gilroy R."/>
            <person name="Ravi A."/>
            <person name="Getino M."/>
            <person name="Pursley I."/>
            <person name="Horton D.L."/>
            <person name="Alikhan N.F."/>
            <person name="Baker D."/>
            <person name="Gharbi K."/>
            <person name="Hall N."/>
            <person name="Watson M."/>
            <person name="Adriaenssens E.M."/>
            <person name="Foster-Nyarko E."/>
            <person name="Jarju S."/>
            <person name="Secka A."/>
            <person name="Antonio M."/>
            <person name="Oren A."/>
            <person name="Chaudhuri R.R."/>
            <person name="La Ragione R."/>
            <person name="Hildebrand F."/>
            <person name="Pallen M.J."/>
        </authorList>
    </citation>
    <scope>NUCLEOTIDE SEQUENCE</scope>
    <source>
        <strain evidence="2">ChiBcec15-4380</strain>
    </source>
</reference>
<dbReference type="GO" id="GO:0032259">
    <property type="term" value="P:methylation"/>
    <property type="evidence" value="ECO:0007669"/>
    <property type="project" value="UniProtKB-KW"/>
</dbReference>
<dbReference type="AlphaFoldDB" id="A0A9D1DJ87"/>
<dbReference type="InterPro" id="IPR038071">
    <property type="entry name" value="UROD/MetE-like_sf"/>
</dbReference>
<dbReference type="Pfam" id="PF01208">
    <property type="entry name" value="URO-D"/>
    <property type="match status" value="1"/>
</dbReference>
<accession>A0A9D1DJ87</accession>
<dbReference type="EMBL" id="DVHE01000078">
    <property type="protein sequence ID" value="HIR51572.1"/>
    <property type="molecule type" value="Genomic_DNA"/>
</dbReference>
<dbReference type="GO" id="GO:0008168">
    <property type="term" value="F:methyltransferase activity"/>
    <property type="evidence" value="ECO:0007669"/>
    <property type="project" value="UniProtKB-KW"/>
</dbReference>
<keyword evidence="2" id="KW-0489">Methyltransferase</keyword>
<proteinExistence type="predicted"/>
<dbReference type="GO" id="GO:0004853">
    <property type="term" value="F:uroporphyrinogen decarboxylase activity"/>
    <property type="evidence" value="ECO:0007669"/>
    <property type="project" value="InterPro"/>
</dbReference>
<dbReference type="Gene3D" id="3.20.20.210">
    <property type="match status" value="1"/>
</dbReference>
<dbReference type="PANTHER" id="PTHR47099">
    <property type="entry name" value="METHYLCOBAMIDE:COM METHYLTRANSFERASE MTBA"/>
    <property type="match status" value="1"/>
</dbReference>
<dbReference type="Proteomes" id="UP000824239">
    <property type="component" value="Unassembled WGS sequence"/>
</dbReference>
<comment type="caution">
    <text evidence="2">The sequence shown here is derived from an EMBL/GenBank/DDBJ whole genome shotgun (WGS) entry which is preliminary data.</text>
</comment>
<dbReference type="GO" id="GO:0006779">
    <property type="term" value="P:porphyrin-containing compound biosynthetic process"/>
    <property type="evidence" value="ECO:0007669"/>
    <property type="project" value="InterPro"/>
</dbReference>
<name>A0A9D1DJ87_9FIRM</name>
<dbReference type="InterPro" id="IPR000257">
    <property type="entry name" value="Uroporphyrinogen_deCOase"/>
</dbReference>
<feature type="domain" description="Uroporphyrinogen decarboxylase (URO-D)" evidence="1">
    <location>
        <begin position="2"/>
        <end position="108"/>
    </location>
</feature>
<organism evidence="2 3">
    <name type="scientific">Candidatus Avoscillospira avicola</name>
    <dbReference type="NCBI Taxonomy" id="2840706"/>
    <lineage>
        <taxon>Bacteria</taxon>
        <taxon>Bacillati</taxon>
        <taxon>Bacillota</taxon>
        <taxon>Clostridia</taxon>
        <taxon>Eubacteriales</taxon>
        <taxon>Oscillospiraceae</taxon>
        <taxon>Oscillospiraceae incertae sedis</taxon>
        <taxon>Candidatus Avoscillospira</taxon>
    </lineage>
</organism>
<protein>
    <submittedName>
        <fullName evidence="2">Methyltransferase</fullName>
    </submittedName>
</protein>
<sequence length="112" mass="12181">IIIYHNCGNAVGFMVPEVLTTGCAAYHFGNAVDMAEMLEKMPPDVLTMGNVDPVSVLRNGTPETVRAETLRIMERCCGHKNFLISSGCDIPPAAPWENLDAFFAAVAEFYNA</sequence>
<evidence type="ECO:0000313" key="2">
    <source>
        <dbReference type="EMBL" id="HIR51572.1"/>
    </source>
</evidence>
<dbReference type="PANTHER" id="PTHR47099:SF1">
    <property type="entry name" value="METHYLCOBAMIDE:COM METHYLTRANSFERASE MTBA"/>
    <property type="match status" value="1"/>
</dbReference>
<reference evidence="2" key="1">
    <citation type="submission" date="2020-10" db="EMBL/GenBank/DDBJ databases">
        <authorList>
            <person name="Gilroy R."/>
        </authorList>
    </citation>
    <scope>NUCLEOTIDE SEQUENCE</scope>
    <source>
        <strain evidence="2">ChiBcec15-4380</strain>
    </source>
</reference>
<evidence type="ECO:0000259" key="1">
    <source>
        <dbReference type="Pfam" id="PF01208"/>
    </source>
</evidence>